<reference evidence="1 2" key="1">
    <citation type="submission" date="2012-05" db="EMBL/GenBank/DDBJ databases">
        <title>Genome sequence of Nitritalea halalkaliphila LW7.</title>
        <authorList>
            <person name="Jangir P.K."/>
            <person name="Singh A."/>
            <person name="Shivaji S."/>
            <person name="Sharma R."/>
        </authorList>
    </citation>
    <scope>NUCLEOTIDE SEQUENCE [LARGE SCALE GENOMIC DNA]</scope>
    <source>
        <strain evidence="1 2">LW7</strain>
    </source>
</reference>
<protein>
    <submittedName>
        <fullName evidence="1">Thioredoxin reductase</fullName>
    </submittedName>
</protein>
<sequence>MMEDFRKQAERFGTQVRYGQVTGVDFSSTRIA</sequence>
<dbReference type="EMBL" id="AJYA01000061">
    <property type="protein sequence ID" value="EIM73406.1"/>
    <property type="molecule type" value="Genomic_DNA"/>
</dbReference>
<dbReference type="InterPro" id="IPR036188">
    <property type="entry name" value="FAD/NAD-bd_sf"/>
</dbReference>
<gene>
    <name evidence="1" type="ORF">A3SI_17966</name>
</gene>
<dbReference type="STRING" id="1189621.A3SI_17966"/>
<evidence type="ECO:0000313" key="2">
    <source>
        <dbReference type="Proteomes" id="UP000005551"/>
    </source>
</evidence>
<dbReference type="AlphaFoldDB" id="I5BV04"/>
<dbReference type="Gene3D" id="3.50.50.60">
    <property type="entry name" value="FAD/NAD(P)-binding domain"/>
    <property type="match status" value="1"/>
</dbReference>
<evidence type="ECO:0000313" key="1">
    <source>
        <dbReference type="EMBL" id="EIM73406.1"/>
    </source>
</evidence>
<proteinExistence type="predicted"/>
<dbReference type="Proteomes" id="UP000005551">
    <property type="component" value="Unassembled WGS sequence"/>
</dbReference>
<comment type="caution">
    <text evidence="1">The sequence shown here is derived from an EMBL/GenBank/DDBJ whole genome shotgun (WGS) entry which is preliminary data.</text>
</comment>
<accession>I5BV04</accession>
<organism evidence="1 2">
    <name type="scientific">Nitritalea halalkaliphila LW7</name>
    <dbReference type="NCBI Taxonomy" id="1189621"/>
    <lineage>
        <taxon>Bacteria</taxon>
        <taxon>Pseudomonadati</taxon>
        <taxon>Bacteroidota</taxon>
        <taxon>Cytophagia</taxon>
        <taxon>Cytophagales</taxon>
        <taxon>Cyclobacteriaceae</taxon>
        <taxon>Nitritalea</taxon>
    </lineage>
</organism>
<name>I5BV04_9BACT</name>
<keyword evidence="2" id="KW-1185">Reference proteome</keyword>